<dbReference type="OrthoDB" id="153253at2"/>
<dbReference type="RefSeq" id="WP_052589374.1">
    <property type="nucleotide sequence ID" value="NZ_CP011112.1"/>
</dbReference>
<evidence type="ECO:0008006" key="3">
    <source>
        <dbReference type="Google" id="ProtNLM"/>
    </source>
</evidence>
<dbReference type="SUPFAM" id="SSF69118">
    <property type="entry name" value="AhpD-like"/>
    <property type="match status" value="1"/>
</dbReference>
<evidence type="ECO:0000313" key="1">
    <source>
        <dbReference type="EMBL" id="AKU14832.1"/>
    </source>
</evidence>
<dbReference type="Gene3D" id="1.20.1290.10">
    <property type="entry name" value="AhpD-like"/>
    <property type="match status" value="1"/>
</dbReference>
<proteinExistence type="predicted"/>
<dbReference type="PATRIC" id="fig|571913.6.peg.282"/>
<reference evidence="1 2" key="1">
    <citation type="submission" date="2015-03" db="EMBL/GenBank/DDBJ databases">
        <title>Luteipulveratus halotolerans sp. nov., a novel actinobacterium (Dermacoccaceae) from Sarawak, Malaysia.</title>
        <authorList>
            <person name="Juboi H."/>
            <person name="Basik A."/>
            <person name="Shamsul S.S."/>
            <person name="Arnold P."/>
            <person name="Schmitt E.K."/>
            <person name="Sanglier J.-J."/>
            <person name="Yeo T."/>
        </authorList>
    </citation>
    <scope>NUCLEOTIDE SEQUENCE [LARGE SCALE GENOMIC DNA]</scope>
    <source>
        <strain evidence="1 2">MN07-A0370</strain>
    </source>
</reference>
<dbReference type="Proteomes" id="UP000066480">
    <property type="component" value="Chromosome"/>
</dbReference>
<evidence type="ECO:0000313" key="2">
    <source>
        <dbReference type="Proteomes" id="UP000066480"/>
    </source>
</evidence>
<dbReference type="AlphaFoldDB" id="A0A0K1JDN8"/>
<gene>
    <name evidence="1" type="ORF">VV02_01370</name>
</gene>
<accession>A0A0K1JDN8</accession>
<dbReference type="KEGG" id="lmoi:VV02_01370"/>
<name>A0A0K1JDN8_9MICO</name>
<dbReference type="STRING" id="571913.VV02_01370"/>
<dbReference type="InterPro" id="IPR029032">
    <property type="entry name" value="AhpD-like"/>
</dbReference>
<sequence>MFVQKPPGGPDVDRLYERDRAGDGYVTNYTQLWAWRPEVYDAFVQLRGMTTGPSTLSDRELAVLVCATVSTMRDSYCSYGWGEKLNALAGADLTAAIIAGGLPEELSARERAIAIWSRRVVADANGTSQKEVDALRDAGFEDREIVEATMFIGWRIAFSTVNDALGAGPDVQLAERVPAQVRDAVTFGRPVG</sequence>
<keyword evidence="2" id="KW-1185">Reference proteome</keyword>
<protein>
    <recommendedName>
        <fullName evidence="3">Carboxymuconolactone decarboxylase-like domain-containing protein</fullName>
    </recommendedName>
</protein>
<organism evidence="1 2">
    <name type="scientific">Luteipulveratus mongoliensis</name>
    <dbReference type="NCBI Taxonomy" id="571913"/>
    <lineage>
        <taxon>Bacteria</taxon>
        <taxon>Bacillati</taxon>
        <taxon>Actinomycetota</taxon>
        <taxon>Actinomycetes</taxon>
        <taxon>Micrococcales</taxon>
        <taxon>Dermacoccaceae</taxon>
        <taxon>Luteipulveratus</taxon>
    </lineage>
</organism>
<dbReference type="EMBL" id="CP011112">
    <property type="protein sequence ID" value="AKU14832.1"/>
    <property type="molecule type" value="Genomic_DNA"/>
</dbReference>